<accession>D9SP72</accession>
<name>D9SP72_CLOC7</name>
<proteinExistence type="predicted"/>
<feature type="transmembrane region" description="Helical" evidence="1">
    <location>
        <begin position="20"/>
        <end position="37"/>
    </location>
</feature>
<sequence>MIDKIKKKVLAMLDLEHDKVDKGLYIVLPIIGMLIARCMGQKGAIAFMIGIVVLLAVATIIQLVRKNRNIKNFLTYLGATIFGIFMIAVIWLIRYYGDMGDGRMAFNIVKVFLIVFSMLMDVLLIPILKNKRTPKSKKIISTISAIVITIIALLGIVFLPPKDLPLK</sequence>
<keyword evidence="1" id="KW-1133">Transmembrane helix</keyword>
<keyword evidence="3" id="KW-1185">Reference proteome</keyword>
<reference evidence="2 3" key="1">
    <citation type="submission" date="2010-08" db="EMBL/GenBank/DDBJ databases">
        <title>Complete sequence of Clostridium cellulovorans 743B.</title>
        <authorList>
            <consortium name="US DOE Joint Genome Institute"/>
            <person name="Lucas S."/>
            <person name="Copeland A."/>
            <person name="Lapidus A."/>
            <person name="Cheng J.-F."/>
            <person name="Bruce D."/>
            <person name="Goodwin L."/>
            <person name="Pitluck S."/>
            <person name="Chertkov O."/>
            <person name="Detter J.C."/>
            <person name="Han C."/>
            <person name="Tapia R."/>
            <person name="Land M."/>
            <person name="Hauser L."/>
            <person name="Chang Y.-J."/>
            <person name="Jeffries C."/>
            <person name="Kyrpides N."/>
            <person name="Ivanova N."/>
            <person name="Mikhailova N."/>
            <person name="Hemme C.L."/>
            <person name="Woyke T."/>
        </authorList>
    </citation>
    <scope>NUCLEOTIDE SEQUENCE [LARGE SCALE GENOMIC DNA]</scope>
    <source>
        <strain evidence="3">ATCC 35296 / DSM 3052 / OCM 3 / 743B</strain>
    </source>
</reference>
<feature type="transmembrane region" description="Helical" evidence="1">
    <location>
        <begin position="105"/>
        <end position="127"/>
    </location>
</feature>
<feature type="transmembrane region" description="Helical" evidence="1">
    <location>
        <begin position="139"/>
        <end position="159"/>
    </location>
</feature>
<dbReference type="AlphaFoldDB" id="D9SP72"/>
<keyword evidence="1" id="KW-0812">Transmembrane</keyword>
<keyword evidence="1" id="KW-0472">Membrane</keyword>
<protein>
    <submittedName>
        <fullName evidence="2">Uncharacterized protein</fullName>
    </submittedName>
</protein>
<dbReference type="RefSeq" id="WP_010075370.1">
    <property type="nucleotide sequence ID" value="NC_014393.1"/>
</dbReference>
<evidence type="ECO:0000313" key="2">
    <source>
        <dbReference type="EMBL" id="ADL52037.1"/>
    </source>
</evidence>
<dbReference type="HOGENOM" id="CLU_1591650_0_0_9"/>
<evidence type="ECO:0000256" key="1">
    <source>
        <dbReference type="SAM" id="Phobius"/>
    </source>
</evidence>
<feature type="transmembrane region" description="Helical" evidence="1">
    <location>
        <begin position="73"/>
        <end position="93"/>
    </location>
</feature>
<organism evidence="2 3">
    <name type="scientific">Clostridium cellulovorans (strain ATCC 35296 / DSM 3052 / OCM 3 / 743B)</name>
    <dbReference type="NCBI Taxonomy" id="573061"/>
    <lineage>
        <taxon>Bacteria</taxon>
        <taxon>Bacillati</taxon>
        <taxon>Bacillota</taxon>
        <taxon>Clostridia</taxon>
        <taxon>Eubacteriales</taxon>
        <taxon>Clostridiaceae</taxon>
        <taxon>Clostridium</taxon>
    </lineage>
</organism>
<evidence type="ECO:0000313" key="3">
    <source>
        <dbReference type="Proteomes" id="UP000002730"/>
    </source>
</evidence>
<gene>
    <name evidence="2" type="ordered locus">Clocel_2315</name>
</gene>
<dbReference type="EMBL" id="CP002160">
    <property type="protein sequence ID" value="ADL52037.1"/>
    <property type="molecule type" value="Genomic_DNA"/>
</dbReference>
<dbReference type="Proteomes" id="UP000002730">
    <property type="component" value="Chromosome"/>
</dbReference>
<dbReference type="KEGG" id="ccb:Clocel_2315"/>
<feature type="transmembrane region" description="Helical" evidence="1">
    <location>
        <begin position="43"/>
        <end position="61"/>
    </location>
</feature>